<dbReference type="SUPFAM" id="SSF55961">
    <property type="entry name" value="Bet v1-like"/>
    <property type="match status" value="1"/>
</dbReference>
<keyword evidence="2" id="KW-1185">Reference proteome</keyword>
<comment type="caution">
    <text evidence="1">The sequence shown here is derived from an EMBL/GenBank/DDBJ whole genome shotgun (WGS) entry which is preliminary data.</text>
</comment>
<dbReference type="Gene3D" id="3.30.530.20">
    <property type="match status" value="1"/>
</dbReference>
<dbReference type="OrthoDB" id="9793552at2"/>
<sequence length="153" mass="18038">MKAHRLTRTQLLPISIIEAWNFFSSPMNLADITPEWLGFKVMSEPPAKMYEGLIIQYNVTPMMGLPLWWVTEITHVREPFFFVDEQRKGPYAMWHHEHHFEDTADGVLMTDMVHYILPLSTITQPVLGGYVAKKLDEIFDHRYRTLETRFKTL</sequence>
<accession>A0A4R1K9F3</accession>
<dbReference type="EMBL" id="SMGG01000005">
    <property type="protein sequence ID" value="TCK59789.1"/>
    <property type="molecule type" value="Genomic_DNA"/>
</dbReference>
<gene>
    <name evidence="1" type="ORF">C8D98_1956</name>
</gene>
<dbReference type="RefSeq" id="WP_132873948.1">
    <property type="nucleotide sequence ID" value="NZ_SMGG01000005.1"/>
</dbReference>
<dbReference type="AlphaFoldDB" id="A0A4R1K9F3"/>
<evidence type="ECO:0000313" key="2">
    <source>
        <dbReference type="Proteomes" id="UP000294614"/>
    </source>
</evidence>
<dbReference type="CDD" id="cd07820">
    <property type="entry name" value="SRPBCC_3"/>
    <property type="match status" value="1"/>
</dbReference>
<organism evidence="1 2">
    <name type="scientific">Seleniivibrio woodruffii</name>
    <dbReference type="NCBI Taxonomy" id="1078050"/>
    <lineage>
        <taxon>Bacteria</taxon>
        <taxon>Pseudomonadati</taxon>
        <taxon>Deferribacterota</taxon>
        <taxon>Deferribacteres</taxon>
        <taxon>Deferribacterales</taxon>
        <taxon>Geovibrionaceae</taxon>
        <taxon>Seleniivibrio</taxon>
    </lineage>
</organism>
<evidence type="ECO:0000313" key="1">
    <source>
        <dbReference type="EMBL" id="TCK59789.1"/>
    </source>
</evidence>
<protein>
    <submittedName>
        <fullName evidence="1">Ligand-binding SRPBCC domain-containing protein</fullName>
    </submittedName>
</protein>
<reference evidence="1 2" key="1">
    <citation type="submission" date="2019-03" db="EMBL/GenBank/DDBJ databases">
        <title>Genomic Encyclopedia of Type Strains, Phase IV (KMG-IV): sequencing the most valuable type-strain genomes for metagenomic binning, comparative biology and taxonomic classification.</title>
        <authorList>
            <person name="Goeker M."/>
        </authorList>
    </citation>
    <scope>NUCLEOTIDE SEQUENCE [LARGE SCALE GENOMIC DNA]</scope>
    <source>
        <strain evidence="1 2">DSM 24984</strain>
    </source>
</reference>
<dbReference type="InterPro" id="IPR023393">
    <property type="entry name" value="START-like_dom_sf"/>
</dbReference>
<name>A0A4R1K9F3_9BACT</name>
<dbReference type="Proteomes" id="UP000294614">
    <property type="component" value="Unassembled WGS sequence"/>
</dbReference>
<proteinExistence type="predicted"/>